<proteinExistence type="inferred from homology"/>
<evidence type="ECO:0000313" key="7">
    <source>
        <dbReference type="Proteomes" id="UP000521676"/>
    </source>
</evidence>
<reference evidence="5 7" key="1">
    <citation type="submission" date="2020-06" db="EMBL/GenBank/DDBJ databases">
        <title>Anoxygenic phototrophic Chloroflexota member uses a Type I reaction center.</title>
        <authorList>
            <person name="Tsuji J.M."/>
            <person name="Shaw N.A."/>
            <person name="Nagashima S."/>
            <person name="Venkiteswaran J."/>
            <person name="Schiff S.L."/>
            <person name="Hanada S."/>
            <person name="Tank M."/>
            <person name="Neufeld J.D."/>
        </authorList>
    </citation>
    <scope>NUCLEOTIDE SEQUENCE [LARGE SCALE GENOMIC DNA]</scope>
    <source>
        <strain evidence="5">L227-S17</strain>
    </source>
</reference>
<dbReference type="Proteomes" id="UP001431572">
    <property type="component" value="Chromosome 1"/>
</dbReference>
<evidence type="ECO:0000313" key="8">
    <source>
        <dbReference type="Proteomes" id="UP001431572"/>
    </source>
</evidence>
<dbReference type="SUPFAM" id="SSF50475">
    <property type="entry name" value="FMN-binding split barrel"/>
    <property type="match status" value="1"/>
</dbReference>
<evidence type="ECO:0000313" key="6">
    <source>
        <dbReference type="EMBL" id="WJW67146.1"/>
    </source>
</evidence>
<dbReference type="AlphaFoldDB" id="A0A8T7M0E2"/>
<reference evidence="6" key="2">
    <citation type="journal article" date="2024" name="Nature">
        <title>Anoxygenic phototroph of the Chloroflexota uses a type I reaction centre.</title>
        <authorList>
            <person name="Tsuji J.M."/>
            <person name="Shaw N.A."/>
            <person name="Nagashima S."/>
            <person name="Venkiteswaran J.J."/>
            <person name="Schiff S.L."/>
            <person name="Watanabe T."/>
            <person name="Fukui M."/>
            <person name="Hanada S."/>
            <person name="Tank M."/>
            <person name="Neufeld J.D."/>
        </authorList>
    </citation>
    <scope>NUCLEOTIDE SEQUENCE</scope>
    <source>
        <strain evidence="6">L227-S17</strain>
    </source>
</reference>
<feature type="domain" description="Flavin reductase like" evidence="4">
    <location>
        <begin position="15"/>
        <end position="154"/>
    </location>
</feature>
<evidence type="ECO:0000256" key="1">
    <source>
        <dbReference type="ARBA" id="ARBA00001917"/>
    </source>
</evidence>
<dbReference type="RefSeq" id="WP_341469043.1">
    <property type="nucleotide sequence ID" value="NZ_CP128399.1"/>
</dbReference>
<dbReference type="PANTHER" id="PTHR43567">
    <property type="entry name" value="FLAVOREDOXIN-RELATED-RELATED"/>
    <property type="match status" value="1"/>
</dbReference>
<keyword evidence="8" id="KW-1185">Reference proteome</keyword>
<name>A0A8T7M0E2_9CHLR</name>
<dbReference type="GO" id="GO:0016646">
    <property type="term" value="F:oxidoreductase activity, acting on the CH-NH group of donors, NAD or NADP as acceptor"/>
    <property type="evidence" value="ECO:0007669"/>
    <property type="project" value="UniProtKB-ARBA"/>
</dbReference>
<evidence type="ECO:0000313" key="5">
    <source>
        <dbReference type="EMBL" id="NWJ45270.1"/>
    </source>
</evidence>
<dbReference type="EMBL" id="CP128399">
    <property type="protein sequence ID" value="WJW67146.1"/>
    <property type="molecule type" value="Genomic_DNA"/>
</dbReference>
<protein>
    <submittedName>
        <fullName evidence="5">Flavin reductase family protein</fullName>
    </submittedName>
</protein>
<evidence type="ECO:0000256" key="2">
    <source>
        <dbReference type="ARBA" id="ARBA00022630"/>
    </source>
</evidence>
<dbReference type="PANTHER" id="PTHR43567:SF1">
    <property type="entry name" value="FLAVOREDOXIN"/>
    <property type="match status" value="1"/>
</dbReference>
<sequence>MGKKQEIDIGYATRMLQHSPVCLLTVAAKGKMDIVPIAWLTPLSMQPPLIGVAISPRRYSHDLIKRAGEFVLNIAQADMARQVEICGASSGEDTDKFQRAGFNLAEPKRVNTPLIEECFGAIECGLMEMVALGDHTLFVGQVLTVWADPKAFDTFWKPEQPEGQTLQHFGGSYYGIVKEKFVV</sequence>
<accession>A0A8T7M0E2</accession>
<dbReference type="InterPro" id="IPR012349">
    <property type="entry name" value="Split_barrel_FMN-bd"/>
</dbReference>
<keyword evidence="2" id="KW-0285">Flavoprotein</keyword>
<dbReference type="Gene3D" id="2.30.110.10">
    <property type="entry name" value="Electron Transport, Fmn-binding Protein, Chain A"/>
    <property type="match status" value="1"/>
</dbReference>
<dbReference type="EMBL" id="JACATZ010000001">
    <property type="protein sequence ID" value="NWJ45270.1"/>
    <property type="molecule type" value="Genomic_DNA"/>
</dbReference>
<dbReference type="InterPro" id="IPR002563">
    <property type="entry name" value="Flavin_Rdtase-like_dom"/>
</dbReference>
<dbReference type="GO" id="GO:0010181">
    <property type="term" value="F:FMN binding"/>
    <property type="evidence" value="ECO:0007669"/>
    <property type="project" value="InterPro"/>
</dbReference>
<dbReference type="Pfam" id="PF01613">
    <property type="entry name" value="Flavin_Reduct"/>
    <property type="match status" value="1"/>
</dbReference>
<gene>
    <name evidence="5" type="ORF">HXX08_05260</name>
    <name evidence="6" type="ORF">OZ401_000401</name>
</gene>
<comment type="cofactor">
    <cofactor evidence="1">
        <name>FMN</name>
        <dbReference type="ChEBI" id="CHEBI:58210"/>
    </cofactor>
</comment>
<dbReference type="SMART" id="SM00903">
    <property type="entry name" value="Flavin_Reduct"/>
    <property type="match status" value="1"/>
</dbReference>
<dbReference type="Proteomes" id="UP000521676">
    <property type="component" value="Unassembled WGS sequence"/>
</dbReference>
<evidence type="ECO:0000259" key="4">
    <source>
        <dbReference type="SMART" id="SM00903"/>
    </source>
</evidence>
<dbReference type="InterPro" id="IPR052174">
    <property type="entry name" value="Flavoredoxin"/>
</dbReference>
<evidence type="ECO:0000256" key="3">
    <source>
        <dbReference type="ARBA" id="ARBA00038054"/>
    </source>
</evidence>
<comment type="similarity">
    <text evidence="3">Belongs to the flavoredoxin family.</text>
</comment>
<organism evidence="5 7">
    <name type="scientific">Candidatus Chlorohelix allophototropha</name>
    <dbReference type="NCBI Taxonomy" id="3003348"/>
    <lineage>
        <taxon>Bacteria</taxon>
        <taxon>Bacillati</taxon>
        <taxon>Chloroflexota</taxon>
        <taxon>Chloroflexia</taxon>
        <taxon>Candidatus Chloroheliales</taxon>
        <taxon>Candidatus Chloroheliaceae</taxon>
        <taxon>Candidatus Chlorohelix</taxon>
    </lineage>
</organism>